<evidence type="ECO:0000256" key="4">
    <source>
        <dbReference type="PROSITE-ProRule" id="PRU00175"/>
    </source>
</evidence>
<name>A0A0G4EFX2_VITBC</name>
<feature type="region of interest" description="Disordered" evidence="6">
    <location>
        <begin position="340"/>
        <end position="371"/>
    </location>
</feature>
<dbReference type="PANTHER" id="PTHR12183">
    <property type="entry name" value="MITOCHONDRIAL UBIQUITIN LIGASE ACTIVATOR OF NFKB 1"/>
    <property type="match status" value="1"/>
</dbReference>
<evidence type="ECO:0000256" key="6">
    <source>
        <dbReference type="SAM" id="MobiDB-lite"/>
    </source>
</evidence>
<dbReference type="VEuPathDB" id="CryptoDB:Vbra_3716"/>
<evidence type="ECO:0000313" key="9">
    <source>
        <dbReference type="Proteomes" id="UP000041254"/>
    </source>
</evidence>
<keyword evidence="5" id="KW-0175">Coiled coil</keyword>
<evidence type="ECO:0000256" key="1">
    <source>
        <dbReference type="ARBA" id="ARBA00022723"/>
    </source>
</evidence>
<feature type="compositionally biased region" description="Basic and acidic residues" evidence="6">
    <location>
        <begin position="646"/>
        <end position="698"/>
    </location>
</feature>
<feature type="compositionally biased region" description="Gly residues" evidence="6">
    <location>
        <begin position="843"/>
        <end position="864"/>
    </location>
</feature>
<feature type="compositionally biased region" description="Pro residues" evidence="6">
    <location>
        <begin position="814"/>
        <end position="823"/>
    </location>
</feature>
<gene>
    <name evidence="8" type="ORF">Vbra_3716</name>
</gene>
<feature type="coiled-coil region" evidence="5">
    <location>
        <begin position="546"/>
        <end position="576"/>
    </location>
</feature>
<feature type="region of interest" description="Disordered" evidence="6">
    <location>
        <begin position="814"/>
        <end position="874"/>
    </location>
</feature>
<evidence type="ECO:0000256" key="3">
    <source>
        <dbReference type="ARBA" id="ARBA00022833"/>
    </source>
</evidence>
<feature type="coiled-coil region" evidence="5">
    <location>
        <begin position="951"/>
        <end position="978"/>
    </location>
</feature>
<dbReference type="InterPro" id="IPR001841">
    <property type="entry name" value="Znf_RING"/>
</dbReference>
<feature type="region of interest" description="Disordered" evidence="6">
    <location>
        <begin position="625"/>
        <end position="801"/>
    </location>
</feature>
<keyword evidence="9" id="KW-1185">Reference proteome</keyword>
<dbReference type="EMBL" id="CDMY01000214">
    <property type="protein sequence ID" value="CEL94280.1"/>
    <property type="molecule type" value="Genomic_DNA"/>
</dbReference>
<dbReference type="Pfam" id="PF13920">
    <property type="entry name" value="zf-C3HC4_3"/>
    <property type="match status" value="1"/>
</dbReference>
<dbReference type="AlphaFoldDB" id="A0A0G4EFX2"/>
<evidence type="ECO:0000256" key="2">
    <source>
        <dbReference type="ARBA" id="ARBA00022771"/>
    </source>
</evidence>
<evidence type="ECO:0000256" key="5">
    <source>
        <dbReference type="SAM" id="Coils"/>
    </source>
</evidence>
<feature type="coiled-coil region" evidence="5">
    <location>
        <begin position="877"/>
        <end position="904"/>
    </location>
</feature>
<dbReference type="GO" id="GO:0004842">
    <property type="term" value="F:ubiquitin-protein transferase activity"/>
    <property type="evidence" value="ECO:0007669"/>
    <property type="project" value="TreeGrafter"/>
</dbReference>
<evidence type="ECO:0000259" key="7">
    <source>
        <dbReference type="PROSITE" id="PS50089"/>
    </source>
</evidence>
<keyword evidence="1" id="KW-0479">Metal-binding</keyword>
<dbReference type="PhylomeDB" id="A0A0G4EFX2"/>
<accession>A0A0G4EFX2</accession>
<dbReference type="PROSITE" id="PS50089">
    <property type="entry name" value="ZF_RING_2"/>
    <property type="match status" value="1"/>
</dbReference>
<dbReference type="InterPro" id="IPR013083">
    <property type="entry name" value="Znf_RING/FYVE/PHD"/>
</dbReference>
<feature type="compositionally biased region" description="Low complexity" evidence="6">
    <location>
        <begin position="743"/>
        <end position="765"/>
    </location>
</feature>
<dbReference type="SUPFAM" id="SSF57850">
    <property type="entry name" value="RING/U-box"/>
    <property type="match status" value="1"/>
</dbReference>
<keyword evidence="3" id="KW-0862">Zinc</keyword>
<feature type="compositionally biased region" description="Basic residues" evidence="6">
    <location>
        <begin position="731"/>
        <end position="741"/>
    </location>
</feature>
<feature type="domain" description="RING-type" evidence="7">
    <location>
        <begin position="1136"/>
        <end position="1173"/>
    </location>
</feature>
<dbReference type="PANTHER" id="PTHR12183:SF32">
    <property type="entry name" value="MITOCHONDRIAL E3 UBIQUITIN PROTEIN LIGASE 1"/>
    <property type="match status" value="1"/>
</dbReference>
<dbReference type="GO" id="GO:0008270">
    <property type="term" value="F:zinc ion binding"/>
    <property type="evidence" value="ECO:0007669"/>
    <property type="project" value="UniProtKB-KW"/>
</dbReference>
<organism evidence="8 9">
    <name type="scientific">Vitrella brassicaformis (strain CCMP3155)</name>
    <dbReference type="NCBI Taxonomy" id="1169540"/>
    <lineage>
        <taxon>Eukaryota</taxon>
        <taxon>Sar</taxon>
        <taxon>Alveolata</taxon>
        <taxon>Colpodellida</taxon>
        <taxon>Vitrellaceae</taxon>
        <taxon>Vitrella</taxon>
    </lineage>
</organism>
<dbReference type="Proteomes" id="UP000041254">
    <property type="component" value="Unassembled WGS sequence"/>
</dbReference>
<dbReference type="GO" id="GO:0016567">
    <property type="term" value="P:protein ubiquitination"/>
    <property type="evidence" value="ECO:0007669"/>
    <property type="project" value="TreeGrafter"/>
</dbReference>
<reference evidence="8 9" key="1">
    <citation type="submission" date="2014-11" db="EMBL/GenBank/DDBJ databases">
        <authorList>
            <person name="Zhu J."/>
            <person name="Qi W."/>
            <person name="Song R."/>
        </authorList>
    </citation>
    <scope>NUCLEOTIDE SEQUENCE [LARGE SCALE GENOMIC DNA]</scope>
</reference>
<evidence type="ECO:0000313" key="8">
    <source>
        <dbReference type="EMBL" id="CEL94280.1"/>
    </source>
</evidence>
<dbReference type="SUPFAM" id="SSF52047">
    <property type="entry name" value="RNI-like"/>
    <property type="match status" value="1"/>
</dbReference>
<sequence length="1185" mass="129790">MLDLLIHWECSPTSDDLSDLIGFLQRADRLMKLQLIDADLTQLPDDECAQLADAIGRVPSLLELRLDGVHMSRAFAHRLSALLKARPEGYGKGDSSSESASPPPSSSCDITRTHSTSSAAVPADSTEDTQETTEAGQTADTGEDKKEQPFTTLRQMALLSCAMSFNSYLTLLEGLCGRSSESLLYNIALTKSEGEADRYDQLRRVLERLFGTIACTSLSLSFDLVGELSLPVVEDIVMSAATAGLMTNPNRRTLNFLGLPATANTVEPFLRFALQNPTLSGLFISSSEPLGKLISHQFLSSGDFASLVHGAVTRAYAERESELRAARVVKERRWAADDARLPPAADAAEEDRRRAARERREEGLQAKEKEARSKPPFVLNLRDVPHRDYIVAVICGIEEINKKGAYEQPVICTGLKFVPDKLYVEPSSHLPQHLCDVLVRSYDPLAPFTWWKAFTTMGLSLLTLYFESMSHDDRGIVSGHVFQDPFSVTPADLTRYSDCVSRLEALKDDPAINNITQEDVDTARTALNALNEAARLVLQRGGSQALDKKLKRLAVLEKLLQTLQTKLNDLEAQRDKPAAADADIDSKITSLAEQIGKNTAAKTTLLEDIEVLRNAMAAQFPESQFVSGTAESHQEDPRTSKGRQPTRFESKRDELRHKRDIMQKRAARQAEKDSKRGDQPPKDNTRAQERLKRAEARARAARKALGVDFSSDEDQQQHGEAAQQGGEGGKKAKKKKRHKNKTPAAPAASAGPLPSAPAAAPSIAADGNPSVQEGEGEADGGLEHVDSEPSSSPLHGPAVAAGACAAVSAVSEPLVPPMAPSMPPLADGGNEFDGLLSLDGVKENGGGDGLAGQGAGETDGGAAGHGDDGRVGGGEEAEAMRARVAELEAELMRRDRQIEATRRESIEREAALQHQVHAAKQETHAARQETLAARQESERLREAQMVGEQTVADTLAANERLQADMRRANEAHRQQLSQQHQRLTSAFSDIDRERSLREQQAAEMGQLQHHFDRYKRAAAEREASLTQQNTSQAQEIASLTEGNRALQADIDELRSIQIDRLSETFNGLTTADELSGFAMQLVDRQTALTNEQSRLNSLIVKTQQAAQQKMQAELRQQMLQQMQQSNQRAREEATDCQVCQKRERSVVLRPCNHFCICLQCAQTMQPRQCPLCREAFTGWSPAIFS</sequence>
<keyword evidence="2 4" id="KW-0863">Zinc-finger</keyword>
<dbReference type="InParanoid" id="A0A0G4EFX2"/>
<dbReference type="Gene3D" id="3.30.40.10">
    <property type="entry name" value="Zinc/RING finger domain, C3HC4 (zinc finger)"/>
    <property type="match status" value="1"/>
</dbReference>
<feature type="region of interest" description="Disordered" evidence="6">
    <location>
        <begin position="88"/>
        <end position="148"/>
    </location>
</feature>
<dbReference type="InterPro" id="IPR051652">
    <property type="entry name" value="MDM2_MDM4_MUL1"/>
</dbReference>
<protein>
    <recommendedName>
        <fullName evidence="7">RING-type domain-containing protein</fullName>
    </recommendedName>
</protein>
<proteinExistence type="predicted"/>
<dbReference type="CDD" id="cd16649">
    <property type="entry name" value="mRING-HC-C3HC5_CGRF1-like"/>
    <property type="match status" value="1"/>
</dbReference>
<feature type="compositionally biased region" description="Basic and acidic residues" evidence="6">
    <location>
        <begin position="350"/>
        <end position="371"/>
    </location>
</feature>
<feature type="compositionally biased region" description="Polar residues" evidence="6">
    <location>
        <begin position="108"/>
        <end position="119"/>
    </location>
</feature>